<feature type="region of interest" description="Disordered" evidence="1">
    <location>
        <begin position="12"/>
        <end position="68"/>
    </location>
</feature>
<feature type="compositionally biased region" description="Basic and acidic residues" evidence="1">
    <location>
        <begin position="932"/>
        <end position="944"/>
    </location>
</feature>
<dbReference type="PANTHER" id="PTHR31793">
    <property type="entry name" value="4-HYDROXYBENZOYL-COA THIOESTERASE FAMILY MEMBER"/>
    <property type="match status" value="1"/>
</dbReference>
<dbReference type="InterPro" id="IPR029069">
    <property type="entry name" value="HotDog_dom_sf"/>
</dbReference>
<dbReference type="GO" id="GO:0047617">
    <property type="term" value="F:fatty acyl-CoA hydrolase activity"/>
    <property type="evidence" value="ECO:0007669"/>
    <property type="project" value="TreeGrafter"/>
</dbReference>
<feature type="region of interest" description="Disordered" evidence="1">
    <location>
        <begin position="998"/>
        <end position="1018"/>
    </location>
</feature>
<dbReference type="InterPro" id="IPR050563">
    <property type="entry name" value="4-hydroxybenzoyl-CoA_TE"/>
</dbReference>
<dbReference type="SUPFAM" id="SSF54637">
    <property type="entry name" value="Thioesterase/thiol ester dehydrase-isomerase"/>
    <property type="match status" value="1"/>
</dbReference>
<feature type="compositionally biased region" description="Basic residues" evidence="1">
    <location>
        <begin position="668"/>
        <end position="685"/>
    </location>
</feature>
<feature type="compositionally biased region" description="Low complexity" evidence="1">
    <location>
        <begin position="562"/>
        <end position="577"/>
    </location>
</feature>
<dbReference type="OrthoDB" id="9799036at2"/>
<dbReference type="Pfam" id="PF13279">
    <property type="entry name" value="4HBT_2"/>
    <property type="match status" value="1"/>
</dbReference>
<keyword evidence="3" id="KW-1185">Reference proteome</keyword>
<feature type="compositionally biased region" description="Basic residues" evidence="1">
    <location>
        <begin position="798"/>
        <end position="807"/>
    </location>
</feature>
<feature type="compositionally biased region" description="Basic residues" evidence="1">
    <location>
        <begin position="268"/>
        <end position="278"/>
    </location>
</feature>
<dbReference type="CDD" id="cd00586">
    <property type="entry name" value="4HBT"/>
    <property type="match status" value="1"/>
</dbReference>
<feature type="compositionally biased region" description="Basic and acidic residues" evidence="1">
    <location>
        <begin position="856"/>
        <end position="881"/>
    </location>
</feature>
<gene>
    <name evidence="2" type="ORF">FNZ56_04780</name>
</gene>
<feature type="compositionally biased region" description="Basic residues" evidence="1">
    <location>
        <begin position="945"/>
        <end position="963"/>
    </location>
</feature>
<feature type="compositionally biased region" description="Basic residues" evidence="1">
    <location>
        <begin position="919"/>
        <end position="931"/>
    </location>
</feature>
<dbReference type="Gene3D" id="3.10.129.10">
    <property type="entry name" value="Hotdog Thioesterase"/>
    <property type="match status" value="1"/>
</dbReference>
<feature type="compositionally biased region" description="Basic and acidic residues" evidence="1">
    <location>
        <begin position="168"/>
        <end position="188"/>
    </location>
</feature>
<feature type="compositionally biased region" description="Basic and acidic residues" evidence="1">
    <location>
        <begin position="786"/>
        <end position="796"/>
    </location>
</feature>
<feature type="compositionally biased region" description="Basic and acidic residues" evidence="1">
    <location>
        <begin position="686"/>
        <end position="706"/>
    </location>
</feature>
<evidence type="ECO:0008006" key="4">
    <source>
        <dbReference type="Google" id="ProtNLM"/>
    </source>
</evidence>
<feature type="compositionally biased region" description="Basic and acidic residues" evidence="1">
    <location>
        <begin position="1003"/>
        <end position="1018"/>
    </location>
</feature>
<organism evidence="2 3">
    <name type="scientific">Pseudoluteimonas lycopersici</name>
    <dbReference type="NCBI Taxonomy" id="1324796"/>
    <lineage>
        <taxon>Bacteria</taxon>
        <taxon>Pseudomonadati</taxon>
        <taxon>Pseudomonadota</taxon>
        <taxon>Gammaproteobacteria</taxon>
        <taxon>Lysobacterales</taxon>
        <taxon>Lysobacteraceae</taxon>
        <taxon>Pseudoluteimonas</taxon>
    </lineage>
</organism>
<evidence type="ECO:0000256" key="1">
    <source>
        <dbReference type="SAM" id="MobiDB-lite"/>
    </source>
</evidence>
<evidence type="ECO:0000313" key="2">
    <source>
        <dbReference type="EMBL" id="QDQ74765.1"/>
    </source>
</evidence>
<dbReference type="EMBL" id="CP041742">
    <property type="protein sequence ID" value="QDQ74765.1"/>
    <property type="molecule type" value="Genomic_DNA"/>
</dbReference>
<feature type="compositionally biased region" description="Basic and acidic residues" evidence="1">
    <location>
        <begin position="548"/>
        <end position="560"/>
    </location>
</feature>
<feature type="compositionally biased region" description="Basic and acidic residues" evidence="1">
    <location>
        <begin position="51"/>
        <end position="68"/>
    </location>
</feature>
<proteinExistence type="predicted"/>
<feature type="compositionally biased region" description="Basic residues" evidence="1">
    <location>
        <begin position="887"/>
        <end position="911"/>
    </location>
</feature>
<feature type="compositionally biased region" description="Basic residues" evidence="1">
    <location>
        <begin position="597"/>
        <end position="619"/>
    </location>
</feature>
<feature type="compositionally biased region" description="Basic residues" evidence="1">
    <location>
        <begin position="578"/>
        <end position="589"/>
    </location>
</feature>
<sequence>MQLGLDRICPQIGGWLRSPVGPQSGLPPARKPPPDGDGHHPHPRCPYPQPEELRPRPAPRPADRDHRPVRLGQELAGLRHHLRRGPASLRRIAVGLRPAIPERDGEAGRRPYRRTVAGDFHRTEIDLAQPAFDSRHHHRNLRLPAPAVRAGRHAALPGPRLPAGSADRQPDGRHDPRAGERREDRRPALDAARTGSARTQGRTCAGVRTTACTGLRARARGRRAARDRRGAAAGAAAEAHHRSGDRSLQGQARTAPAPRRIVRDRAQARRRRGHGAVARRRHACTDAVLVEIQLPGLRLLVAGAGTASVLVQLAGRRLPRLRRPRRLAILRSGARGRASGAVAGRGRGARLGSPQCLLLPHDPVAGQALWLRRRHAVAGAGRKRAQRGAVRQRQRNHRLQLRQRFRRTPPAQAQVRGHRAQPRTPLSRNRIRGGARGTGEIHQRTPLPRLRRRAPQPQRTQRVRRRPAAAGTRRASDRRRAGFLQHAVAARLARRDRGQDRQGNPRTPELPRRCRPRLPDAGTQGRHAVRRRGAAHPPGIADRRRPRRGDVRTRRAEHRPAPARQRAPARYADAAARPRQHRDRGRTRRGRDPTRGPCRRHRPRRRRAWRRSRRARTSRRHPESTAFADRAIPQRQAPDRGAGDAAQTEQEDDAAPQWREREQLAGRRCGHSGRAVHRNHRRLRFRQVDPDQRHAVRAGRERDQRRFAQAGRLPRGAGPGPVRQGRGHRPVADRAHAAFESRDLHRPVHAAARIVRAGAGSARARLRGGTFQLQRARRTLRGLPGRRPDQGRDALPARRVRALRRLPRQALQPRDAGDPVQGPQHPRRAGNDRRGRAGTVPAGAGDRAQARNAGGRRPELHQARTERDHAVGRRGAARETVEGALAPRHRAHAVHPRRTDHRPALRRHRAPARGAAQAARRRQHDCRHRTQPRRDQDRGLGDRPRPRRWPSRRPHHRRGHAGGHRGECRFAHRAIPREVAWYRGEADEAGTVAACRTPASADEGGKTGGEEGRSRDHARQEEIGMNAKDNQASVFRTQVALRWSDLDAFNHVNNSRYLTFLEQARVECFESLGEAWVTDDSAPVVASATLNFRYPIAYPADVFVELSTKHVGTSSVVIDHRIVAANGTLHCDGHVVAVWVDRHAGKPTELPAGVRRALETLLKN</sequence>
<feature type="region of interest" description="Disordered" evidence="1">
    <location>
        <begin position="218"/>
        <end position="278"/>
    </location>
</feature>
<dbReference type="PANTHER" id="PTHR31793:SF24">
    <property type="entry name" value="LONG-CHAIN ACYL-COA THIOESTERASE FADM"/>
    <property type="match status" value="1"/>
</dbReference>
<dbReference type="AlphaFoldDB" id="A0A516V8C4"/>
<evidence type="ECO:0000313" key="3">
    <source>
        <dbReference type="Proteomes" id="UP000315891"/>
    </source>
</evidence>
<feature type="region of interest" description="Disordered" evidence="1">
    <location>
        <begin position="775"/>
        <end position="967"/>
    </location>
</feature>
<feature type="compositionally biased region" description="Low complexity" evidence="1">
    <location>
        <begin position="708"/>
        <end position="723"/>
    </location>
</feature>
<feature type="region of interest" description="Disordered" evidence="1">
    <location>
        <begin position="408"/>
        <end position="731"/>
    </location>
</feature>
<feature type="region of interest" description="Disordered" evidence="1">
    <location>
        <begin position="154"/>
        <end position="204"/>
    </location>
</feature>
<accession>A0A516V8C4</accession>
<reference evidence="2 3" key="1">
    <citation type="submission" date="2019-07" db="EMBL/GenBank/DDBJ databases">
        <title>Lysobacter weifangensis sp. nov., isolated from bensulfuron-methyl contaminated farmland soil.</title>
        <authorList>
            <person name="Zhao H."/>
        </authorList>
    </citation>
    <scope>NUCLEOTIDE SEQUENCE [LARGE SCALE GENOMIC DNA]</scope>
    <source>
        <strain evidence="2 3">CC-Bw-6</strain>
    </source>
</reference>
<protein>
    <recommendedName>
        <fullName evidence="4">Acyl-CoA thioesterase</fullName>
    </recommendedName>
</protein>
<dbReference type="Proteomes" id="UP000315891">
    <property type="component" value="Chromosome"/>
</dbReference>
<name>A0A516V8C4_9GAMM</name>